<protein>
    <submittedName>
        <fullName evidence="1">Uncharacterized protein</fullName>
    </submittedName>
</protein>
<reference evidence="1" key="1">
    <citation type="submission" date="2022-02" db="EMBL/GenBank/DDBJ databases">
        <title>Plant Genome Project.</title>
        <authorList>
            <person name="Zhang R.-G."/>
        </authorList>
    </citation>
    <scope>NUCLEOTIDE SEQUENCE</scope>
    <source>
        <strain evidence="1">AT1</strain>
    </source>
</reference>
<evidence type="ECO:0000313" key="2">
    <source>
        <dbReference type="Proteomes" id="UP001062846"/>
    </source>
</evidence>
<organism evidence="1 2">
    <name type="scientific">Rhododendron molle</name>
    <name type="common">Chinese azalea</name>
    <name type="synonym">Azalea mollis</name>
    <dbReference type="NCBI Taxonomy" id="49168"/>
    <lineage>
        <taxon>Eukaryota</taxon>
        <taxon>Viridiplantae</taxon>
        <taxon>Streptophyta</taxon>
        <taxon>Embryophyta</taxon>
        <taxon>Tracheophyta</taxon>
        <taxon>Spermatophyta</taxon>
        <taxon>Magnoliopsida</taxon>
        <taxon>eudicotyledons</taxon>
        <taxon>Gunneridae</taxon>
        <taxon>Pentapetalae</taxon>
        <taxon>asterids</taxon>
        <taxon>Ericales</taxon>
        <taxon>Ericaceae</taxon>
        <taxon>Ericoideae</taxon>
        <taxon>Rhodoreae</taxon>
        <taxon>Rhododendron</taxon>
    </lineage>
</organism>
<evidence type="ECO:0000313" key="1">
    <source>
        <dbReference type="EMBL" id="KAI8565926.1"/>
    </source>
</evidence>
<dbReference type="EMBL" id="CM046390">
    <property type="protein sequence ID" value="KAI8565926.1"/>
    <property type="molecule type" value="Genomic_DNA"/>
</dbReference>
<accession>A0ACC0PLA1</accession>
<dbReference type="Proteomes" id="UP001062846">
    <property type="component" value="Chromosome 3"/>
</dbReference>
<gene>
    <name evidence="1" type="ORF">RHMOL_Rhmol03G0298700</name>
</gene>
<comment type="caution">
    <text evidence="1">The sequence shown here is derived from an EMBL/GenBank/DDBJ whole genome shotgun (WGS) entry which is preliminary data.</text>
</comment>
<proteinExistence type="predicted"/>
<sequence length="115" mass="12940">MSSILNDTPQEKLRLSFNLDMTNISALLFKIGKTFLTQGLAKLSGFAQLKSRSKSFYIYPSSNSTFSLWLSSAASISFPFEYNHHPQSTKFTIFWQGFSISISLSLHSTSRITTL</sequence>
<keyword evidence="2" id="KW-1185">Reference proteome</keyword>
<name>A0ACC0PLA1_RHOML</name>